<organism evidence="1 2">
    <name type="scientific">Phyllobacterium bourgognense</name>
    <dbReference type="NCBI Taxonomy" id="314236"/>
    <lineage>
        <taxon>Bacteria</taxon>
        <taxon>Pseudomonadati</taxon>
        <taxon>Pseudomonadota</taxon>
        <taxon>Alphaproteobacteria</taxon>
        <taxon>Hyphomicrobiales</taxon>
        <taxon>Phyllobacteriaceae</taxon>
        <taxon>Phyllobacterium</taxon>
    </lineage>
</organism>
<dbReference type="EMBL" id="QPJM01000012">
    <property type="protein sequence ID" value="RCW80929.1"/>
    <property type="molecule type" value="Genomic_DNA"/>
</dbReference>
<sequence length="116" mass="13012">MPDNHHYARITQPFGDGNYDFQFGWKAAIEWEEKFNRSLFGTFNRMHREGIYLIADIKEIIRLALIGAGTAPVAALKLVERYVEGRPLSENMTLSLQILEAAFFGNNAPAPAPTDG</sequence>
<keyword evidence="2" id="KW-1185">Reference proteome</keyword>
<proteinExistence type="predicted"/>
<gene>
    <name evidence="1" type="ORF">C7476_11285</name>
</gene>
<protein>
    <submittedName>
        <fullName evidence="1">Tail tube GTA-gp10-like protein</fullName>
    </submittedName>
</protein>
<dbReference type="Proteomes" id="UP000253324">
    <property type="component" value="Unassembled WGS sequence"/>
</dbReference>
<dbReference type="AlphaFoldDB" id="A0A368YMV0"/>
<reference evidence="1 2" key="1">
    <citation type="submission" date="2018-07" db="EMBL/GenBank/DDBJ databases">
        <title>Genomic Encyclopedia of Type Strains, Phase III (KMG-III): the genomes of soil and plant-associated and newly described type strains.</title>
        <authorList>
            <person name="Whitman W."/>
        </authorList>
    </citation>
    <scope>NUCLEOTIDE SEQUENCE [LARGE SCALE GENOMIC DNA]</scope>
    <source>
        <strain evidence="1 2">31-25a</strain>
    </source>
</reference>
<name>A0A368YMV0_9HYPH</name>
<evidence type="ECO:0000313" key="1">
    <source>
        <dbReference type="EMBL" id="RCW80929.1"/>
    </source>
</evidence>
<dbReference type="InterPro" id="IPR021791">
    <property type="entry name" value="Phage_TAC_11"/>
</dbReference>
<accession>A0A368YMV0</accession>
<dbReference type="OrthoDB" id="7509188at2"/>
<evidence type="ECO:0000313" key="2">
    <source>
        <dbReference type="Proteomes" id="UP000253324"/>
    </source>
</evidence>
<dbReference type="RefSeq" id="WP_114431545.1">
    <property type="nucleotide sequence ID" value="NZ_QPJM01000012.1"/>
</dbReference>
<dbReference type="Pfam" id="PF11836">
    <property type="entry name" value="Phage_TAC_11"/>
    <property type="match status" value="1"/>
</dbReference>
<comment type="caution">
    <text evidence="1">The sequence shown here is derived from an EMBL/GenBank/DDBJ whole genome shotgun (WGS) entry which is preliminary data.</text>
</comment>